<feature type="domain" description="SUN" evidence="6">
    <location>
        <begin position="795"/>
        <end position="999"/>
    </location>
</feature>
<dbReference type="InterPro" id="IPR045119">
    <property type="entry name" value="SUN1-5"/>
</dbReference>
<evidence type="ECO:0000256" key="1">
    <source>
        <dbReference type="ARBA" id="ARBA00004370"/>
    </source>
</evidence>
<evidence type="ECO:0000256" key="4">
    <source>
        <dbReference type="ARBA" id="ARBA00023136"/>
    </source>
</evidence>
<dbReference type="GO" id="GO:0034993">
    <property type="term" value="C:meiotic nuclear membrane microtubule tethering complex"/>
    <property type="evidence" value="ECO:0007669"/>
    <property type="project" value="TreeGrafter"/>
</dbReference>
<evidence type="ECO:0000313" key="7">
    <source>
        <dbReference type="EMBL" id="KAG9252629.1"/>
    </source>
</evidence>
<dbReference type="Proteomes" id="UP000887229">
    <property type="component" value="Unassembled WGS sequence"/>
</dbReference>
<dbReference type="EMBL" id="MU251261">
    <property type="protein sequence ID" value="KAG9252629.1"/>
    <property type="molecule type" value="Genomic_DNA"/>
</dbReference>
<proteinExistence type="predicted"/>
<dbReference type="PANTHER" id="PTHR12911:SF8">
    <property type="entry name" value="KLAROID PROTEIN-RELATED"/>
    <property type="match status" value="1"/>
</dbReference>
<dbReference type="RefSeq" id="XP_046116553.1">
    <property type="nucleotide sequence ID" value="XM_046258215.1"/>
</dbReference>
<dbReference type="InterPro" id="IPR012919">
    <property type="entry name" value="SUN_dom"/>
</dbReference>
<feature type="compositionally biased region" description="Polar residues" evidence="5">
    <location>
        <begin position="309"/>
        <end position="322"/>
    </location>
</feature>
<feature type="region of interest" description="Disordered" evidence="5">
    <location>
        <begin position="360"/>
        <end position="380"/>
    </location>
</feature>
<comment type="caution">
    <text evidence="7">The sequence shown here is derived from an EMBL/GenBank/DDBJ whole genome shotgun (WGS) entry which is preliminary data.</text>
</comment>
<keyword evidence="2" id="KW-0812">Transmembrane</keyword>
<name>A0A9P8CME3_9HYPO</name>
<dbReference type="PROSITE" id="PS51469">
    <property type="entry name" value="SUN"/>
    <property type="match status" value="1"/>
</dbReference>
<feature type="compositionally biased region" description="Low complexity" evidence="5">
    <location>
        <begin position="134"/>
        <end position="146"/>
    </location>
</feature>
<dbReference type="Gene3D" id="2.60.120.260">
    <property type="entry name" value="Galactose-binding domain-like"/>
    <property type="match status" value="1"/>
</dbReference>
<feature type="region of interest" description="Disordered" evidence="5">
    <location>
        <begin position="1"/>
        <end position="238"/>
    </location>
</feature>
<dbReference type="GeneID" id="70289118"/>
<dbReference type="Pfam" id="PF07738">
    <property type="entry name" value="Sad1_UNC"/>
    <property type="match status" value="1"/>
</dbReference>
<dbReference type="AlphaFoldDB" id="A0A9P8CME3"/>
<dbReference type="OrthoDB" id="342281at2759"/>
<keyword evidence="4" id="KW-0472">Membrane</keyword>
<sequence>MPPRAVNKRATGTPGRAGSMPVVSPTSGSHRLVQPHLRELQATPASRRQYSYGSGPEPAPSRAERSLRRGQQLDLGHAVGSVLQRQDEEDAQTSKNAMPPPPRPQQDLERDELAGDADLFDAEADRTPKRSTRRAATAEVTAQEETNGIHPRSYLSSSVTSDAAHQPLDDMSDDRSFITESELFDQATIGSSPKSIPTPALRARSGRAAQQRPSALRHSEQPLADQTPAVLESATEALVSEAPARSAFKAAPNLAPASLQPRQSELRSPQRKTAASRAAAIQQDTDQASSGLARSRTQAASRSKFGATQEVTSNNNNFASNYSDADDALQRQIAASDSSDAADAAPPPKTSALFAKSASSQLGRKFQKPTSGRIGPLRQTARSASGSTVVLEAEEPSWLEYIRFQALWDWLMSIMDNFNDGLACTARRLLKLTREYGAQTLGFIVASMLVLWAAIALSQSGAPGALWDAVPTSVPSGLPPWHGVKGLANSVGNLVHSIPLPSFSRDSDISGLWSREGEEDRTAADYLRQHKKDYSALKKATDFNNAALKKLQKVVPNVVHMELKDGKPVVAEQFWHAIRDLLRVDGSFLNMDKEHGEFAVSSDKQWSAIATRLANDPTWTGKLNAGLEDAHKRVENQVSVSWEAWVRDNEDKIASQLGSAIEQVNAAASEDKLDGVVKTLLEKQVQTDSTIVTREEFIRHLNNEFSGHKDQMRREMEELLPRFKGMLDEAVAVAVAKSQAPPAGMNRADVTNLVNDMIRKSLASINIEALARGKIHSHWSTDLSNQVNYFALGAGATIDGKRTSPIFDPHKKGFVKEKAYEKGLRGAKPLPPAAALTPWEEEGDCFCGARQQSDRGNPHDVSLSVQLGHQVIPQYIVLDHILPGATTDPGAMPKNIEIYAKYEDPELRGLALDFSAVFFPDGEKAWDYTPQNFGEEFVKIGQFVYEGAQANSGVQIHRLSDELVQMRAGTDQVVVRATDNYGAERHTCFYRVRMYGEKM</sequence>
<evidence type="ECO:0000313" key="8">
    <source>
        <dbReference type="Proteomes" id="UP000887229"/>
    </source>
</evidence>
<dbReference type="GO" id="GO:0043495">
    <property type="term" value="F:protein-membrane adaptor activity"/>
    <property type="evidence" value="ECO:0007669"/>
    <property type="project" value="TreeGrafter"/>
</dbReference>
<reference evidence="7" key="1">
    <citation type="journal article" date="2021" name="IMA Fungus">
        <title>Genomic characterization of three marine fungi, including Emericellopsis atlantica sp. nov. with signatures of a generalist lifestyle and marine biomass degradation.</title>
        <authorList>
            <person name="Hagestad O.C."/>
            <person name="Hou L."/>
            <person name="Andersen J.H."/>
            <person name="Hansen E.H."/>
            <person name="Altermark B."/>
            <person name="Li C."/>
            <person name="Kuhnert E."/>
            <person name="Cox R.J."/>
            <person name="Crous P.W."/>
            <person name="Spatafora J.W."/>
            <person name="Lail K."/>
            <person name="Amirebrahimi M."/>
            <person name="Lipzen A."/>
            <person name="Pangilinan J."/>
            <person name="Andreopoulos W."/>
            <person name="Hayes R.D."/>
            <person name="Ng V."/>
            <person name="Grigoriev I.V."/>
            <person name="Jackson S.A."/>
            <person name="Sutton T.D.S."/>
            <person name="Dobson A.D.W."/>
            <person name="Rama T."/>
        </authorList>
    </citation>
    <scope>NUCLEOTIDE SEQUENCE</scope>
    <source>
        <strain evidence="7">TS7</strain>
    </source>
</reference>
<feature type="compositionally biased region" description="Polar residues" evidence="5">
    <location>
        <begin position="154"/>
        <end position="163"/>
    </location>
</feature>
<keyword evidence="3" id="KW-1133">Transmembrane helix</keyword>
<accession>A0A9P8CME3</accession>
<feature type="compositionally biased region" description="Polar residues" evidence="5">
    <location>
        <begin position="282"/>
        <end position="301"/>
    </location>
</feature>
<feature type="compositionally biased region" description="Polar residues" evidence="5">
    <location>
        <begin position="43"/>
        <end position="52"/>
    </location>
</feature>
<keyword evidence="8" id="KW-1185">Reference proteome</keyword>
<evidence type="ECO:0000256" key="3">
    <source>
        <dbReference type="ARBA" id="ARBA00022989"/>
    </source>
</evidence>
<gene>
    <name evidence="7" type="ORF">F5Z01DRAFT_221191</name>
</gene>
<evidence type="ECO:0000256" key="5">
    <source>
        <dbReference type="SAM" id="MobiDB-lite"/>
    </source>
</evidence>
<comment type="subcellular location">
    <subcellularLocation>
        <location evidence="1">Membrane</location>
    </subcellularLocation>
</comment>
<evidence type="ECO:0000256" key="2">
    <source>
        <dbReference type="ARBA" id="ARBA00022692"/>
    </source>
</evidence>
<protein>
    <recommendedName>
        <fullName evidence="6">SUN domain-containing protein</fullName>
    </recommendedName>
</protein>
<evidence type="ECO:0000259" key="6">
    <source>
        <dbReference type="PROSITE" id="PS51469"/>
    </source>
</evidence>
<organism evidence="7 8">
    <name type="scientific">Emericellopsis atlantica</name>
    <dbReference type="NCBI Taxonomy" id="2614577"/>
    <lineage>
        <taxon>Eukaryota</taxon>
        <taxon>Fungi</taxon>
        <taxon>Dikarya</taxon>
        <taxon>Ascomycota</taxon>
        <taxon>Pezizomycotina</taxon>
        <taxon>Sordariomycetes</taxon>
        <taxon>Hypocreomycetidae</taxon>
        <taxon>Hypocreales</taxon>
        <taxon>Bionectriaceae</taxon>
        <taxon>Emericellopsis</taxon>
    </lineage>
</organism>
<dbReference type="PANTHER" id="PTHR12911">
    <property type="entry name" value="SAD1/UNC-84-LIKE PROTEIN-RELATED"/>
    <property type="match status" value="1"/>
</dbReference>
<feature type="region of interest" description="Disordered" evidence="5">
    <location>
        <begin position="251"/>
        <end position="322"/>
    </location>
</feature>
<feature type="compositionally biased region" description="Polar residues" evidence="5">
    <location>
        <begin position="260"/>
        <end position="273"/>
    </location>
</feature>